<dbReference type="SUPFAM" id="SSF57716">
    <property type="entry name" value="Glucocorticoid receptor-like (DNA-binding domain)"/>
    <property type="match status" value="1"/>
</dbReference>
<dbReference type="GO" id="GO:0000122">
    <property type="term" value="P:negative regulation of transcription by RNA polymerase II"/>
    <property type="evidence" value="ECO:0007669"/>
    <property type="project" value="TreeGrafter"/>
</dbReference>
<keyword evidence="9" id="KW-0539">Nucleus</keyword>
<keyword evidence="7" id="KW-0804">Transcription</keyword>
<gene>
    <name evidence="11" type="ORF">GPUH_LOCUS11758</name>
    <name evidence="12" type="ORF">GPUH_LOCUS13445</name>
</gene>
<evidence type="ECO:0000259" key="10">
    <source>
        <dbReference type="PROSITE" id="PS51030"/>
    </source>
</evidence>
<organism evidence="15">
    <name type="scientific">Gongylonema pulchrum</name>
    <dbReference type="NCBI Taxonomy" id="637853"/>
    <lineage>
        <taxon>Eukaryota</taxon>
        <taxon>Metazoa</taxon>
        <taxon>Ecdysozoa</taxon>
        <taxon>Nematoda</taxon>
        <taxon>Chromadorea</taxon>
        <taxon>Rhabditida</taxon>
        <taxon>Spirurina</taxon>
        <taxon>Spiruromorpha</taxon>
        <taxon>Spiruroidea</taxon>
        <taxon>Gongylonematidae</taxon>
        <taxon>Gongylonema</taxon>
    </lineage>
</organism>
<dbReference type="GO" id="GO:0045944">
    <property type="term" value="P:positive regulation of transcription by RNA polymerase II"/>
    <property type="evidence" value="ECO:0007669"/>
    <property type="project" value="TreeGrafter"/>
</dbReference>
<evidence type="ECO:0000256" key="2">
    <source>
        <dbReference type="ARBA" id="ARBA00022723"/>
    </source>
</evidence>
<dbReference type="EMBL" id="UYRT01078782">
    <property type="protein sequence ID" value="VDN19206.1"/>
    <property type="molecule type" value="Genomic_DNA"/>
</dbReference>
<evidence type="ECO:0000256" key="7">
    <source>
        <dbReference type="ARBA" id="ARBA00023163"/>
    </source>
</evidence>
<feature type="domain" description="Nuclear receptor" evidence="10">
    <location>
        <begin position="41"/>
        <end position="70"/>
    </location>
</feature>
<dbReference type="PANTHER" id="PTHR24082:SF508">
    <property type="entry name" value="NUCLEAR HORMONE RECEPTOR FAMILY MEMBER NHR-48"/>
    <property type="match status" value="1"/>
</dbReference>
<dbReference type="GO" id="GO:0008270">
    <property type="term" value="F:zinc ion binding"/>
    <property type="evidence" value="ECO:0007669"/>
    <property type="project" value="UniProtKB-KW"/>
</dbReference>
<dbReference type="AlphaFoldDB" id="A0A183DXK4"/>
<dbReference type="InterPro" id="IPR050234">
    <property type="entry name" value="Nuclear_hormone_rcpt_NR1"/>
</dbReference>
<evidence type="ECO:0000313" key="12">
    <source>
        <dbReference type="EMBL" id="VDN22314.1"/>
    </source>
</evidence>
<evidence type="ECO:0000313" key="11">
    <source>
        <dbReference type="EMBL" id="VDN19206.1"/>
    </source>
</evidence>
<dbReference type="SMART" id="SM00399">
    <property type="entry name" value="ZnF_C4"/>
    <property type="match status" value="1"/>
</dbReference>
<dbReference type="OrthoDB" id="6355676at2759"/>
<dbReference type="PROSITE" id="PS00031">
    <property type="entry name" value="NUCLEAR_REC_DBD_1"/>
    <property type="match status" value="1"/>
</dbReference>
<reference evidence="14 15" key="1">
    <citation type="submission" date="2016-06" db="UniProtKB">
        <authorList>
            <consortium name="WormBaseParasite"/>
        </authorList>
    </citation>
    <scope>IDENTIFICATION</scope>
</reference>
<dbReference type="WBParaSite" id="GPUH_0001346001-mRNA-1">
    <property type="protein sequence ID" value="GPUH_0001346001-mRNA-1"/>
    <property type="gene ID" value="GPUH_0001346001"/>
</dbReference>
<dbReference type="WBParaSite" id="GPUH_0001177201-mRNA-1">
    <property type="protein sequence ID" value="GPUH_0001177201-mRNA-1"/>
    <property type="gene ID" value="GPUH_0001177201"/>
</dbReference>
<evidence type="ECO:0000256" key="5">
    <source>
        <dbReference type="ARBA" id="ARBA00023015"/>
    </source>
</evidence>
<keyword evidence="3" id="KW-0863">Zinc-finger</keyword>
<evidence type="ECO:0000256" key="9">
    <source>
        <dbReference type="ARBA" id="ARBA00023242"/>
    </source>
</evidence>
<accession>A0A183DXK4</accession>
<evidence type="ECO:0000256" key="3">
    <source>
        <dbReference type="ARBA" id="ARBA00022771"/>
    </source>
</evidence>
<dbReference type="PANTHER" id="PTHR24082">
    <property type="entry name" value="NUCLEAR HORMONE RECEPTOR"/>
    <property type="match status" value="1"/>
</dbReference>
<keyword evidence="2" id="KW-0479">Metal-binding</keyword>
<dbReference type="GO" id="GO:0000978">
    <property type="term" value="F:RNA polymerase II cis-regulatory region sequence-specific DNA binding"/>
    <property type="evidence" value="ECO:0007669"/>
    <property type="project" value="TreeGrafter"/>
</dbReference>
<keyword evidence="13" id="KW-1185">Reference proteome</keyword>
<dbReference type="InterPro" id="IPR001628">
    <property type="entry name" value="Znf_hrmn_rcpt"/>
</dbReference>
<protein>
    <submittedName>
        <fullName evidence="14 15">Nuclear receptor domain-containing protein</fullName>
    </submittedName>
</protein>
<evidence type="ECO:0000313" key="13">
    <source>
        <dbReference type="Proteomes" id="UP000271098"/>
    </source>
</evidence>
<comment type="similarity">
    <text evidence="1">Belongs to the nuclear hormone receptor family.</text>
</comment>
<evidence type="ECO:0000256" key="8">
    <source>
        <dbReference type="ARBA" id="ARBA00023170"/>
    </source>
</evidence>
<dbReference type="PRINTS" id="PR00047">
    <property type="entry name" value="STROIDFINGER"/>
</dbReference>
<proteinExistence type="inferred from homology"/>
<dbReference type="EMBL" id="UYRT01080225">
    <property type="protein sequence ID" value="VDN22314.1"/>
    <property type="molecule type" value="Genomic_DNA"/>
</dbReference>
<evidence type="ECO:0000256" key="4">
    <source>
        <dbReference type="ARBA" id="ARBA00022833"/>
    </source>
</evidence>
<dbReference type="Proteomes" id="UP000271098">
    <property type="component" value="Unassembled WGS sequence"/>
</dbReference>
<evidence type="ECO:0000313" key="14">
    <source>
        <dbReference type="WBParaSite" id="GPUH_0001177201-mRNA-1"/>
    </source>
</evidence>
<keyword evidence="4" id="KW-0862">Zinc</keyword>
<keyword evidence="8" id="KW-0675">Receptor</keyword>
<dbReference type="InterPro" id="IPR013088">
    <property type="entry name" value="Znf_NHR/GATA"/>
</dbReference>
<keyword evidence="6" id="KW-0238">DNA-binding</keyword>
<evidence type="ECO:0000313" key="15">
    <source>
        <dbReference type="WBParaSite" id="GPUH_0001346001-mRNA-1"/>
    </source>
</evidence>
<reference evidence="11 13" key="2">
    <citation type="submission" date="2018-11" db="EMBL/GenBank/DDBJ databases">
        <authorList>
            <consortium name="Pathogen Informatics"/>
        </authorList>
    </citation>
    <scope>NUCLEOTIDE SEQUENCE [LARGE SCALE GENOMIC DNA]</scope>
</reference>
<dbReference type="GO" id="GO:0030154">
    <property type="term" value="P:cell differentiation"/>
    <property type="evidence" value="ECO:0007669"/>
    <property type="project" value="TreeGrafter"/>
</dbReference>
<evidence type="ECO:0000256" key="1">
    <source>
        <dbReference type="ARBA" id="ARBA00005993"/>
    </source>
</evidence>
<dbReference type="GO" id="GO:0004879">
    <property type="term" value="F:nuclear receptor activity"/>
    <property type="evidence" value="ECO:0007669"/>
    <property type="project" value="TreeGrafter"/>
</dbReference>
<name>A0A183DXK4_9BILA</name>
<sequence length="122" mass="14155">MFVPDASTSTMENTRVFRDDPAFLARKRAGMLSTTDKRTATKICRVCGDKAYSYNFNVITCESCKAFFRRNANKEKVGMKKEWIMSEEARLEKKQRVQENRERRLAEAATYVQAFQVAFSVF</sequence>
<dbReference type="Pfam" id="PF00105">
    <property type="entry name" value="zf-C4"/>
    <property type="match status" value="1"/>
</dbReference>
<keyword evidence="5" id="KW-0805">Transcription regulation</keyword>
<evidence type="ECO:0000256" key="6">
    <source>
        <dbReference type="ARBA" id="ARBA00023125"/>
    </source>
</evidence>
<dbReference type="Gene3D" id="3.30.50.10">
    <property type="entry name" value="Erythroid Transcription Factor GATA-1, subunit A"/>
    <property type="match status" value="1"/>
</dbReference>
<dbReference type="PROSITE" id="PS51030">
    <property type="entry name" value="NUCLEAR_REC_DBD_2"/>
    <property type="match status" value="1"/>
</dbReference>